<dbReference type="InterPro" id="IPR016169">
    <property type="entry name" value="FAD-bd_PCMH_sub2"/>
</dbReference>
<evidence type="ECO:0000256" key="1">
    <source>
        <dbReference type="ARBA" id="ARBA00022827"/>
    </source>
</evidence>
<dbReference type="RefSeq" id="WP_089681712.1">
    <property type="nucleotide sequence ID" value="NZ_FNFO01000003.1"/>
</dbReference>
<dbReference type="Proteomes" id="UP000198510">
    <property type="component" value="Unassembled WGS sequence"/>
</dbReference>
<gene>
    <name evidence="6" type="ORF">SAMN05421823_103727</name>
</gene>
<evidence type="ECO:0000256" key="2">
    <source>
        <dbReference type="ARBA" id="ARBA00023002"/>
    </source>
</evidence>
<dbReference type="Gene3D" id="3.30.43.10">
    <property type="entry name" value="Uridine Diphospho-n-acetylenolpyruvylglucosamine Reductase, domain 2"/>
    <property type="match status" value="1"/>
</dbReference>
<dbReference type="Pfam" id="PF04030">
    <property type="entry name" value="ALO"/>
    <property type="match status" value="1"/>
</dbReference>
<dbReference type="InterPro" id="IPR010031">
    <property type="entry name" value="FAD_lactone_oxidase-like"/>
</dbReference>
<keyword evidence="4" id="KW-1133">Transmembrane helix</keyword>
<dbReference type="PANTHER" id="PTHR43762:SF1">
    <property type="entry name" value="D-ARABINONO-1,4-LACTONE OXIDASE"/>
    <property type="match status" value="1"/>
</dbReference>
<keyword evidence="1" id="KW-0285">Flavoprotein</keyword>
<dbReference type="GO" id="GO:0003885">
    <property type="term" value="F:D-arabinono-1,4-lactone oxidase activity"/>
    <property type="evidence" value="ECO:0007669"/>
    <property type="project" value="InterPro"/>
</dbReference>
<feature type="transmembrane region" description="Helical" evidence="4">
    <location>
        <begin position="320"/>
        <end position="343"/>
    </location>
</feature>
<evidence type="ECO:0000256" key="4">
    <source>
        <dbReference type="SAM" id="Phobius"/>
    </source>
</evidence>
<feature type="domain" description="FAD-binding PCMH-type" evidence="5">
    <location>
        <begin position="125"/>
        <end position="345"/>
    </location>
</feature>
<keyword evidence="2" id="KW-0560">Oxidoreductase</keyword>
<sequence>MLTLSILLQFLGKLIFQRKQLPDYLESVDDRLTHHCTNAQREQVIRHLNWMLRRRRFQRFIENTVNHLMPSDERLIFDTGAYEKRANGYLPPTETRVTWSNWIGSQQLVPLRFLVPGNGVHQEADQQLPDQRMEYDFDGLRSLQQLVRDAEREGRRVRAVASGHSLSDVAVTADYMVSTRRMTRPQRRADQPYIKADFRDGYLVDTRVGDHVTQERRHLYETGAGTIIKDLKPLLAQEGWALQNLGGSDVQGILGAVSTSTHGSGLGLGPYPNFVKSMVMVVGGGRAIRLEPHDGITDPEAYRQTPEWLEHGIELVQDDALFYSAVVAMGCMGIVFSVVLEVMNLYSLKEERLPSSWEIEKAIIAERGLDYLRQDRHFELTINPYAVDDSGEHFCLVTRRNYVDLDPDQPADERTRRNYLSSLLSGLIIAGPVSAWLFNRQFERIPKLISNSLYRIVDYEEDGGGFCGPYDVVLNQGLGEMKFYGYAIELAFPLEGNLFVQAVDRMLELINQFAQAYKHFHPAPLALRFVDASPAYLSMTYERPACLVEVVSLWDVRCSLDILKVIEREMLAFQARPHWGLNLGYATGIDQDLSRWYPHYDRWLAAYRTFNPHGTFDNRFTDRAGLSRAEAPTPPPPLAPPVKMI</sequence>
<accession>A0A1G9FBC6</accession>
<dbReference type="AlphaFoldDB" id="A0A1G9FBC6"/>
<dbReference type="InterPro" id="IPR006094">
    <property type="entry name" value="Oxid_FAD_bind_N"/>
</dbReference>
<feature type="transmembrane region" description="Helical" evidence="4">
    <location>
        <begin position="419"/>
        <end position="438"/>
    </location>
</feature>
<dbReference type="PANTHER" id="PTHR43762">
    <property type="entry name" value="L-GULONOLACTONE OXIDASE"/>
    <property type="match status" value="1"/>
</dbReference>
<dbReference type="PROSITE" id="PS51387">
    <property type="entry name" value="FAD_PCMH"/>
    <property type="match status" value="1"/>
</dbReference>
<feature type="region of interest" description="Disordered" evidence="3">
    <location>
        <begin position="626"/>
        <end position="645"/>
    </location>
</feature>
<dbReference type="STRING" id="1075417.SAMN05421823_103727"/>
<evidence type="ECO:0000313" key="7">
    <source>
        <dbReference type="Proteomes" id="UP000198510"/>
    </source>
</evidence>
<dbReference type="InterPro" id="IPR036318">
    <property type="entry name" value="FAD-bd_PCMH-like_sf"/>
</dbReference>
<keyword evidence="4" id="KW-0472">Membrane</keyword>
<keyword evidence="7" id="KW-1185">Reference proteome</keyword>
<evidence type="ECO:0000313" key="6">
    <source>
        <dbReference type="EMBL" id="SDK85641.1"/>
    </source>
</evidence>
<keyword evidence="1" id="KW-0274">FAD</keyword>
<evidence type="ECO:0000259" key="5">
    <source>
        <dbReference type="PROSITE" id="PS51387"/>
    </source>
</evidence>
<dbReference type="GO" id="GO:0016020">
    <property type="term" value="C:membrane"/>
    <property type="evidence" value="ECO:0007669"/>
    <property type="project" value="InterPro"/>
</dbReference>
<dbReference type="OrthoDB" id="9800184at2"/>
<feature type="compositionally biased region" description="Pro residues" evidence="3">
    <location>
        <begin position="632"/>
        <end position="645"/>
    </location>
</feature>
<dbReference type="InterPro" id="IPR016167">
    <property type="entry name" value="FAD-bd_PCMH_sub1"/>
</dbReference>
<dbReference type="InterPro" id="IPR007173">
    <property type="entry name" value="ALO_C"/>
</dbReference>
<reference evidence="6 7" key="1">
    <citation type="submission" date="2016-10" db="EMBL/GenBank/DDBJ databases">
        <authorList>
            <person name="de Groot N.N."/>
        </authorList>
    </citation>
    <scope>NUCLEOTIDE SEQUENCE [LARGE SCALE GENOMIC DNA]</scope>
    <source>
        <strain evidence="6 7">DSM 25186</strain>
    </source>
</reference>
<dbReference type="EMBL" id="FNFO01000003">
    <property type="protein sequence ID" value="SDK85641.1"/>
    <property type="molecule type" value="Genomic_DNA"/>
</dbReference>
<dbReference type="InterPro" id="IPR016166">
    <property type="entry name" value="FAD-bd_PCMH"/>
</dbReference>
<dbReference type="Gene3D" id="3.30.70.2520">
    <property type="match status" value="1"/>
</dbReference>
<dbReference type="Pfam" id="PF01565">
    <property type="entry name" value="FAD_binding_4"/>
    <property type="match status" value="1"/>
</dbReference>
<dbReference type="Gene3D" id="3.30.465.10">
    <property type="match status" value="1"/>
</dbReference>
<organism evidence="6 7">
    <name type="scientific">Catalinimonas alkaloidigena</name>
    <dbReference type="NCBI Taxonomy" id="1075417"/>
    <lineage>
        <taxon>Bacteria</taxon>
        <taxon>Pseudomonadati</taxon>
        <taxon>Bacteroidota</taxon>
        <taxon>Cytophagia</taxon>
        <taxon>Cytophagales</taxon>
        <taxon>Catalimonadaceae</taxon>
        <taxon>Catalinimonas</taxon>
    </lineage>
</organism>
<dbReference type="GO" id="GO:0071949">
    <property type="term" value="F:FAD binding"/>
    <property type="evidence" value="ECO:0007669"/>
    <property type="project" value="InterPro"/>
</dbReference>
<name>A0A1G9FBC6_9BACT</name>
<proteinExistence type="predicted"/>
<keyword evidence="4" id="KW-0812">Transmembrane</keyword>
<evidence type="ECO:0000256" key="3">
    <source>
        <dbReference type="SAM" id="MobiDB-lite"/>
    </source>
</evidence>
<dbReference type="SUPFAM" id="SSF56176">
    <property type="entry name" value="FAD-binding/transporter-associated domain-like"/>
    <property type="match status" value="1"/>
</dbReference>
<protein>
    <submittedName>
        <fullName evidence="6">FAD/FMN-containing dehydrogenase</fullName>
    </submittedName>
</protein>